<keyword evidence="3" id="KW-1185">Reference proteome</keyword>
<evidence type="ECO:0000313" key="2">
    <source>
        <dbReference type="EMBL" id="GBN89410.1"/>
    </source>
</evidence>
<sequence>MWISWTCRPETALDREILQNPTDSARDAAWNRTTAESSSGDLGGIGTQDPKGLIVVMSRSEKGLKRPSPDGREKNLSVGSYCELGQSLLWERCK</sequence>
<reference evidence="2 3" key="1">
    <citation type="journal article" date="2019" name="Sci. Rep.">
        <title>Orb-weaving spider Araneus ventricosus genome elucidates the spidroin gene catalogue.</title>
        <authorList>
            <person name="Kono N."/>
            <person name="Nakamura H."/>
            <person name="Ohtoshi R."/>
            <person name="Moran D.A.P."/>
            <person name="Shinohara A."/>
            <person name="Yoshida Y."/>
            <person name="Fujiwara M."/>
            <person name="Mori M."/>
            <person name="Tomita M."/>
            <person name="Arakawa K."/>
        </authorList>
    </citation>
    <scope>NUCLEOTIDE SEQUENCE [LARGE SCALE GENOMIC DNA]</scope>
</reference>
<feature type="compositionally biased region" description="Polar residues" evidence="1">
    <location>
        <begin position="31"/>
        <end position="40"/>
    </location>
</feature>
<dbReference type="EMBL" id="BGPR01022768">
    <property type="protein sequence ID" value="GBN89410.1"/>
    <property type="molecule type" value="Genomic_DNA"/>
</dbReference>
<evidence type="ECO:0000256" key="1">
    <source>
        <dbReference type="SAM" id="MobiDB-lite"/>
    </source>
</evidence>
<accession>A0A4Y2SPP8</accession>
<name>A0A4Y2SPP8_ARAVE</name>
<protein>
    <submittedName>
        <fullName evidence="2">Uncharacterized protein</fullName>
    </submittedName>
</protein>
<organism evidence="2 3">
    <name type="scientific">Araneus ventricosus</name>
    <name type="common">Orbweaver spider</name>
    <name type="synonym">Epeira ventricosa</name>
    <dbReference type="NCBI Taxonomy" id="182803"/>
    <lineage>
        <taxon>Eukaryota</taxon>
        <taxon>Metazoa</taxon>
        <taxon>Ecdysozoa</taxon>
        <taxon>Arthropoda</taxon>
        <taxon>Chelicerata</taxon>
        <taxon>Arachnida</taxon>
        <taxon>Araneae</taxon>
        <taxon>Araneomorphae</taxon>
        <taxon>Entelegynae</taxon>
        <taxon>Araneoidea</taxon>
        <taxon>Araneidae</taxon>
        <taxon>Araneus</taxon>
    </lineage>
</organism>
<comment type="caution">
    <text evidence="2">The sequence shown here is derived from an EMBL/GenBank/DDBJ whole genome shotgun (WGS) entry which is preliminary data.</text>
</comment>
<feature type="region of interest" description="Disordered" evidence="1">
    <location>
        <begin position="19"/>
        <end position="50"/>
    </location>
</feature>
<dbReference type="Proteomes" id="UP000499080">
    <property type="component" value="Unassembled WGS sequence"/>
</dbReference>
<gene>
    <name evidence="2" type="ORF">AVEN_189224_1</name>
</gene>
<evidence type="ECO:0000313" key="3">
    <source>
        <dbReference type="Proteomes" id="UP000499080"/>
    </source>
</evidence>
<proteinExistence type="predicted"/>
<dbReference type="AlphaFoldDB" id="A0A4Y2SPP8"/>